<reference evidence="2 3" key="1">
    <citation type="journal article" date="2014" name="Science">
        <title>Plant genetics. Early allopolyploid evolution in the post-Neolithic Brassica napus oilseed genome.</title>
        <authorList>
            <person name="Chalhoub B."/>
            <person name="Denoeud F."/>
            <person name="Liu S."/>
            <person name="Parkin I.A."/>
            <person name="Tang H."/>
            <person name="Wang X."/>
            <person name="Chiquet J."/>
            <person name="Belcram H."/>
            <person name="Tong C."/>
            <person name="Samans B."/>
            <person name="Correa M."/>
            <person name="Da Silva C."/>
            <person name="Just J."/>
            <person name="Falentin C."/>
            <person name="Koh C.S."/>
            <person name="Le Clainche I."/>
            <person name="Bernard M."/>
            <person name="Bento P."/>
            <person name="Noel B."/>
            <person name="Labadie K."/>
            <person name="Alberti A."/>
            <person name="Charles M."/>
            <person name="Arnaud D."/>
            <person name="Guo H."/>
            <person name="Daviaud C."/>
            <person name="Alamery S."/>
            <person name="Jabbari K."/>
            <person name="Zhao M."/>
            <person name="Edger P.P."/>
            <person name="Chelaifa H."/>
            <person name="Tack D."/>
            <person name="Lassalle G."/>
            <person name="Mestiri I."/>
            <person name="Schnel N."/>
            <person name="Le Paslier M.C."/>
            <person name="Fan G."/>
            <person name="Renault V."/>
            <person name="Bayer P.E."/>
            <person name="Golicz A.A."/>
            <person name="Manoli S."/>
            <person name="Lee T.H."/>
            <person name="Thi V.H."/>
            <person name="Chalabi S."/>
            <person name="Hu Q."/>
            <person name="Fan C."/>
            <person name="Tollenaere R."/>
            <person name="Lu Y."/>
            <person name="Battail C."/>
            <person name="Shen J."/>
            <person name="Sidebottom C.H."/>
            <person name="Wang X."/>
            <person name="Canaguier A."/>
            <person name="Chauveau A."/>
            <person name="Berard A."/>
            <person name="Deniot G."/>
            <person name="Guan M."/>
            <person name="Liu Z."/>
            <person name="Sun F."/>
            <person name="Lim Y.P."/>
            <person name="Lyons E."/>
            <person name="Town C.D."/>
            <person name="Bancroft I."/>
            <person name="Wang X."/>
            <person name="Meng J."/>
            <person name="Ma J."/>
            <person name="Pires J.C."/>
            <person name="King G.J."/>
            <person name="Brunel D."/>
            <person name="Delourme R."/>
            <person name="Renard M."/>
            <person name="Aury J.M."/>
            <person name="Adams K.L."/>
            <person name="Batley J."/>
            <person name="Snowdon R.J."/>
            <person name="Tost J."/>
            <person name="Edwards D."/>
            <person name="Zhou Y."/>
            <person name="Hua W."/>
            <person name="Sharpe A.G."/>
            <person name="Paterson A.H."/>
            <person name="Guan C."/>
            <person name="Wincker P."/>
        </authorList>
    </citation>
    <scope>NUCLEOTIDE SEQUENCE [LARGE SCALE GENOMIC DNA]</scope>
    <source>
        <strain evidence="3">cv. Darmor-bzh</strain>
    </source>
</reference>
<dbReference type="PaxDb" id="3708-A0A078I9L4"/>
<proteinExistence type="predicted"/>
<dbReference type="EMBL" id="HG994356">
    <property type="protein sequence ID" value="CAF2138981.1"/>
    <property type="molecule type" value="Genomic_DNA"/>
</dbReference>
<organism evidence="2 3">
    <name type="scientific">Brassica napus</name>
    <name type="common">Rape</name>
    <dbReference type="NCBI Taxonomy" id="3708"/>
    <lineage>
        <taxon>Eukaryota</taxon>
        <taxon>Viridiplantae</taxon>
        <taxon>Streptophyta</taxon>
        <taxon>Embryophyta</taxon>
        <taxon>Tracheophyta</taxon>
        <taxon>Spermatophyta</taxon>
        <taxon>Magnoliopsida</taxon>
        <taxon>eudicotyledons</taxon>
        <taxon>Gunneridae</taxon>
        <taxon>Pentapetalae</taxon>
        <taxon>rosids</taxon>
        <taxon>malvids</taxon>
        <taxon>Brassicales</taxon>
        <taxon>Brassicaceae</taxon>
        <taxon>Brassiceae</taxon>
        <taxon>Brassica</taxon>
    </lineage>
</organism>
<dbReference type="Gramene" id="CDY45833">
    <property type="protein sequence ID" value="CDY45833"/>
    <property type="gene ID" value="GSBRNA2T00082775001"/>
</dbReference>
<dbReference type="GO" id="GO:0000398">
    <property type="term" value="P:mRNA splicing, via spliceosome"/>
    <property type="evidence" value="ECO:0007669"/>
    <property type="project" value="InterPro"/>
</dbReference>
<evidence type="ECO:0000313" key="3">
    <source>
        <dbReference type="Proteomes" id="UP000028999"/>
    </source>
</evidence>
<protein>
    <submittedName>
        <fullName evidence="1">(rape) hypothetical protein</fullName>
    </submittedName>
    <submittedName>
        <fullName evidence="2">BnaA02g14200D protein</fullName>
    </submittedName>
</protein>
<name>A0A078I9L4_BRANA</name>
<evidence type="ECO:0000313" key="1">
    <source>
        <dbReference type="EMBL" id="CAF2138981.1"/>
    </source>
</evidence>
<reference evidence="2" key="2">
    <citation type="submission" date="2014-06" db="EMBL/GenBank/DDBJ databases">
        <authorList>
            <person name="Genoscope - CEA"/>
        </authorList>
    </citation>
    <scope>NUCLEOTIDE SEQUENCE</scope>
</reference>
<gene>
    <name evidence="2" type="primary">BnaA02g14200D</name>
    <name evidence="1" type="ORF">DARMORV10_A02P15540.1</name>
    <name evidence="2" type="ORF">GSBRNA2T00082775001</name>
</gene>
<evidence type="ECO:0000313" key="2">
    <source>
        <dbReference type="EMBL" id="CDY45833.1"/>
    </source>
</evidence>
<reference evidence="1" key="3">
    <citation type="submission" date="2021-01" db="EMBL/GenBank/DDBJ databases">
        <authorList>
            <consortium name="Genoscope - CEA"/>
            <person name="William W."/>
        </authorList>
    </citation>
    <scope>NUCLEOTIDE SEQUENCE</scope>
</reference>
<dbReference type="Pfam" id="PF04502">
    <property type="entry name" value="Saf4_Yju2"/>
    <property type="match status" value="1"/>
</dbReference>
<dbReference type="PANTHER" id="PTHR12111">
    <property type="entry name" value="SPLICING FACTOR YJU2"/>
    <property type="match status" value="1"/>
</dbReference>
<dbReference type="STRING" id="3708.A0A078I9L4"/>
<dbReference type="AlphaFoldDB" id="A0A078I9L4"/>
<dbReference type="Proteomes" id="UP000028999">
    <property type="component" value="Unassembled WGS sequence"/>
</dbReference>
<keyword evidence="3" id="KW-1185">Reference proteome</keyword>
<dbReference type="InterPro" id="IPR007590">
    <property type="entry name" value="Saf4/Yju2"/>
</dbReference>
<accession>A0A078I9L4</accession>
<dbReference type="EMBL" id="LK032638">
    <property type="protein sequence ID" value="CDY45833.1"/>
    <property type="molecule type" value="Genomic_DNA"/>
</dbReference>
<dbReference type="Proteomes" id="UP001295469">
    <property type="component" value="Chromosome A02"/>
</dbReference>
<dbReference type="PANTHER" id="PTHR12111:SF1">
    <property type="entry name" value="SPLICING FACTOR YJU2"/>
    <property type="match status" value="1"/>
</dbReference>
<sequence length="84" mass="9660">MGDRNVSLMLPMSVQCNTCGNYIYKGTRFNSRIEDVIGETYFGIQIIRFYFRCTHCSAELTMKTDPGNSDYIVESGATRCERWP</sequence>
<dbReference type="OMA" id="IRMALPM"/>